<evidence type="ECO:0000256" key="2">
    <source>
        <dbReference type="ARBA" id="ARBA00008782"/>
    </source>
</evidence>
<reference evidence="11" key="1">
    <citation type="submission" date="2016-04" db="EMBL/GenBank/DDBJ databases">
        <authorList>
            <person name="Evans L.H."/>
            <person name="Alamgir A."/>
            <person name="Owens N."/>
            <person name="Weber N.D."/>
            <person name="Virtaneva K."/>
            <person name="Barbian K."/>
            <person name="Babar A."/>
            <person name="Rosenke K."/>
        </authorList>
    </citation>
    <scope>NUCLEOTIDE SEQUENCE</scope>
    <source>
        <strain evidence="11">UB2112</strain>
    </source>
</reference>
<evidence type="ECO:0000256" key="9">
    <source>
        <dbReference type="RuleBase" id="RU364142"/>
    </source>
</evidence>
<dbReference type="GO" id="GO:0006357">
    <property type="term" value="P:regulation of transcription by RNA polymerase II"/>
    <property type="evidence" value="ECO:0007669"/>
    <property type="project" value="InterPro"/>
</dbReference>
<comment type="subcellular location">
    <subcellularLocation>
        <location evidence="1 9">Nucleus</location>
    </subcellularLocation>
</comment>
<proteinExistence type="inferred from homology"/>
<evidence type="ECO:0000313" key="11">
    <source>
        <dbReference type="EMBL" id="SAM82365.1"/>
    </source>
</evidence>
<dbReference type="Proteomes" id="UP000179920">
    <property type="component" value="Chromosome VII"/>
</dbReference>
<evidence type="ECO:0000256" key="1">
    <source>
        <dbReference type="ARBA" id="ARBA00004123"/>
    </source>
</evidence>
<evidence type="ECO:0000256" key="3">
    <source>
        <dbReference type="ARBA" id="ARBA00020628"/>
    </source>
</evidence>
<name>A0A1K0H4E5_9BASI</name>
<keyword evidence="7 9" id="KW-0539">Nucleus</keyword>
<dbReference type="PANTHER" id="PTHR35784">
    <property type="entry name" value="MEDIATOR OF RNA POLYMERASE II TRANSCRIPTION SUBUNIT 5"/>
    <property type="match status" value="1"/>
</dbReference>
<dbReference type="Pfam" id="PF08689">
    <property type="entry name" value="Med5"/>
    <property type="match status" value="1"/>
</dbReference>
<feature type="compositionally biased region" description="Polar residues" evidence="10">
    <location>
        <begin position="727"/>
        <end position="740"/>
    </location>
</feature>
<dbReference type="OrthoDB" id="5549158at2759"/>
<feature type="region of interest" description="Disordered" evidence="10">
    <location>
        <begin position="1143"/>
        <end position="1167"/>
    </location>
</feature>
<protein>
    <recommendedName>
        <fullName evidence="3 9">Mediator of RNA polymerase II transcription subunit 5</fullName>
    </recommendedName>
    <alternativeName>
        <fullName evidence="8 9">Mediator complex subunit 5</fullName>
    </alternativeName>
</protein>
<keyword evidence="4 9" id="KW-0805">Transcription regulation</keyword>
<evidence type="ECO:0000256" key="6">
    <source>
        <dbReference type="ARBA" id="ARBA00023163"/>
    </source>
</evidence>
<evidence type="ECO:0000313" key="12">
    <source>
        <dbReference type="EMBL" id="SYW79411.1"/>
    </source>
</evidence>
<comment type="similarity">
    <text evidence="2 9">Belongs to the Mediator complex subunit 5 family.</text>
</comment>
<dbReference type="Proteomes" id="UP000658997">
    <property type="component" value="Unassembled WGS sequence"/>
</dbReference>
<comment type="subunit">
    <text evidence="9">Component of the Mediator complex.</text>
</comment>
<evidence type="ECO:0000256" key="7">
    <source>
        <dbReference type="ARBA" id="ARBA00023242"/>
    </source>
</evidence>
<dbReference type="GO" id="GO:0016592">
    <property type="term" value="C:mediator complex"/>
    <property type="evidence" value="ECO:0007669"/>
    <property type="project" value="InterPro"/>
</dbReference>
<sequence>MSEDEAQQLIQKLLLQALSRRLPQSKWLSLLHQLVRRIEAVQNSTSSIDTVEPLAASYVAGCLVQYILSQSSLDPLLIEYFQALIYGSANRTGLEPNQGPVTDVITATLHLLAANVNSTTAFNVPAIETISSVIGQGLLMTFQAPIPFHVSNPSFLHLLQHLFAQSATEREVSSSSTSANGADSTSNDGSIAQSALAFIVSNLRLLSLAADRDITSPQNLLAPRVAITVLINLGQNLLAHVIQRLSAAQASKDAKAKPQIAVLQQTRSKSKTSINDIEAVLQSMNPAWKDEIALLRSLTSQIGVIDQLSEALSEASSSSTASSLNVRRKKAETLQDAQSRATWDHFLDVSSASSSSKPAVEPETALLMHLLVDHHVSWNTKLDAVKTLFLARRNAAAPSLALEKSLAAFYFELLLAAIDACASVVETPPAFKGAEVYAAIWRNALCGIIPEIVLQLEQWLDVHQDLPLRGQRLEAPHVRFESALRASLLVMSERLNVCETAGGQLSAGAGDGADAGAARPEMSNVVGLDTPPLQPIKAWLLRACIEHSLARPEAIADEFPDGHKLASEVQSLSQSLRMDAQLEGMALNTLFETRISTDDPLELLQRVASDPGTHFIFARQLVLQVQGWLEQHDLESVARWCKALSQDACDEAGGAMLDTIMLYLDPAEVVEPLASILDHQDVGQTSDEPSTLSDVLLFVQLVCYRFDVAPSRIKRYSVNQEDDMQLDGSSTQQDSANASSSSPPFLATYIATSPASYPLPSLTGENRLLVSRWIQALFGNEGISDDLISASPPPTLLRLSPLLFSQSISACLYGIIDLETLRGGLSYFLQDLLSFTLPGALNWLLAEIPRVPSQPILDVLNEAGLQAAVVDVPSSDGTLANGLRRNATSRTVHLEVLALLLDTDACVGVVRELVGKSFDGFVRWVQGRGGALDEGCETFNLASLKGRMESAGVTAKLLSGAGSWLRTLANSALHQPQQQQLQLQVPRGQTQPQPQIQVQGDSKLISLLCSGKHASSQHIERLLSTLTSSQSLQMGSGKGNTDQKALAAWLCLVAPSLDTSSTTKPPVLSFIAKHDFASIEESAIESVIRTVRLVSGLIRASEAIRAPSANGEGDAAAQIHAFARSSAGVTGASANKTTEAAEGGLFDEDEPSTPPLPSTTTGAAENRKNAAGASVATLLTSSTFRVTSQPILDLLALKLVRFREAVDRRGGARVQAAKWSAVEGALIYNAELFNNAAEGAKSGEATATSAEPENALLGWLNALQS</sequence>
<keyword evidence="14" id="KW-1185">Reference proteome</keyword>
<dbReference type="EMBL" id="ULHB01000054">
    <property type="protein sequence ID" value="SYW79411.1"/>
    <property type="molecule type" value="Genomic_DNA"/>
</dbReference>
<dbReference type="GO" id="GO:0003712">
    <property type="term" value="F:transcription coregulator activity"/>
    <property type="evidence" value="ECO:0007669"/>
    <property type="project" value="InterPro"/>
</dbReference>
<comment type="function">
    <text evidence="9">Component of the Mediator complex, a coactivator involved in the regulated transcription of nearly all RNA polymerase II-dependent genes. Mediator functions as a bridge to convey information from gene-specific regulatory proteins to the basal RNA polymerase II transcription machinery. Mediator is recruited to promoters by direct interactions with regulatory proteins and serves as a scaffold for the assembly of a functional preinitiation complex with RNA polymerase II and the general transcription factors.</text>
</comment>
<feature type="region of interest" description="Disordered" evidence="10">
    <location>
        <begin position="720"/>
        <end position="740"/>
    </location>
</feature>
<dbReference type="EMBL" id="LT558123">
    <property type="protein sequence ID" value="SAM82365.1"/>
    <property type="molecule type" value="Genomic_DNA"/>
</dbReference>
<gene>
    <name evidence="9" type="primary">MED5</name>
    <name evidence="12" type="ORF">UBRO2_03095</name>
    <name evidence="11" type="ORF">UBRO_04637</name>
</gene>
<dbReference type="AlphaFoldDB" id="A0A1K0H4E5"/>
<keyword evidence="6 9" id="KW-0804">Transcription</keyword>
<keyword evidence="5 9" id="KW-0010">Activator</keyword>
<accession>A0A1K0H4E5</accession>
<evidence type="ECO:0000313" key="14">
    <source>
        <dbReference type="Proteomes" id="UP000658997"/>
    </source>
</evidence>
<evidence type="ECO:0000256" key="5">
    <source>
        <dbReference type="ARBA" id="ARBA00023159"/>
    </source>
</evidence>
<evidence type="ECO:0000256" key="8">
    <source>
        <dbReference type="ARBA" id="ARBA00031256"/>
    </source>
</evidence>
<reference evidence="13" key="2">
    <citation type="submission" date="2016-04" db="EMBL/GenBank/DDBJ databases">
        <authorList>
            <person name="Guldener U."/>
            <person name="Guldener U."/>
        </authorList>
    </citation>
    <scope>NUCLEOTIDE SEQUENCE [LARGE SCALE GENOMIC DNA]</scope>
    <source>
        <strain evidence="13">UB2112</strain>
    </source>
</reference>
<evidence type="ECO:0000313" key="13">
    <source>
        <dbReference type="Proteomes" id="UP000179920"/>
    </source>
</evidence>
<dbReference type="InterPro" id="IPR014801">
    <property type="entry name" value="Mediator_Med5_fun"/>
</dbReference>
<evidence type="ECO:0000256" key="4">
    <source>
        <dbReference type="ARBA" id="ARBA00023015"/>
    </source>
</evidence>
<organism evidence="11 13">
    <name type="scientific">Ustilago bromivora</name>
    <dbReference type="NCBI Taxonomy" id="307758"/>
    <lineage>
        <taxon>Eukaryota</taxon>
        <taxon>Fungi</taxon>
        <taxon>Dikarya</taxon>
        <taxon>Basidiomycota</taxon>
        <taxon>Ustilaginomycotina</taxon>
        <taxon>Ustilaginomycetes</taxon>
        <taxon>Ustilaginales</taxon>
        <taxon>Ustilaginaceae</taxon>
        <taxon>Ustilago</taxon>
    </lineage>
</organism>
<evidence type="ECO:0000256" key="10">
    <source>
        <dbReference type="SAM" id="MobiDB-lite"/>
    </source>
</evidence>
<reference evidence="12" key="3">
    <citation type="submission" date="2018-08" db="EMBL/GenBank/DDBJ databases">
        <authorList>
            <person name="Guldener U."/>
        </authorList>
    </citation>
    <scope>NUCLEOTIDE SEQUENCE</scope>
    <source>
        <strain evidence="12">UB2</strain>
    </source>
</reference>
<dbReference type="PANTHER" id="PTHR35784:SF1">
    <property type="entry name" value="MEDIATOR OF RNA POLYMERASE II TRANSCRIPTION SUBUNIT 5"/>
    <property type="match status" value="1"/>
</dbReference>